<dbReference type="SMART" id="SM00320">
    <property type="entry name" value="WD40"/>
    <property type="match status" value="3"/>
</dbReference>
<dbReference type="Gene3D" id="2.130.10.10">
    <property type="entry name" value="YVTN repeat-like/Quinoprotein amine dehydrogenase"/>
    <property type="match status" value="1"/>
</dbReference>
<reference evidence="13" key="1">
    <citation type="submission" date="2016-04" db="UniProtKB">
        <authorList>
            <consortium name="WormBaseParasite"/>
        </authorList>
    </citation>
    <scope>IDENTIFICATION</scope>
</reference>
<keyword evidence="7" id="KW-0966">Cell projection</keyword>
<keyword evidence="4" id="KW-0677">Repeat</keyword>
<dbReference type="InterPro" id="IPR036322">
    <property type="entry name" value="WD40_repeat_dom_sf"/>
</dbReference>
<dbReference type="InterPro" id="IPR056157">
    <property type="entry name" value="TPR_IFT80_172_dom"/>
</dbReference>
<dbReference type="Pfam" id="PF24762">
    <property type="entry name" value="TPR_IF140-IFT172"/>
    <property type="match status" value="1"/>
</dbReference>
<dbReference type="InterPro" id="IPR015943">
    <property type="entry name" value="WD40/YVTN_repeat-like_dom_sf"/>
</dbReference>
<proteinExistence type="inferred from homology"/>
<evidence type="ECO:0000256" key="3">
    <source>
        <dbReference type="ARBA" id="ARBA00022574"/>
    </source>
</evidence>
<feature type="domain" description="IFT80/172/WDR35 TPR" evidence="9">
    <location>
        <begin position="666"/>
        <end position="769"/>
    </location>
</feature>
<evidence type="ECO:0000313" key="11">
    <source>
        <dbReference type="EMBL" id="VDL75381.1"/>
    </source>
</evidence>
<comment type="similarity">
    <text evidence="8">Belongs to the IFT172 family.</text>
</comment>
<name>A0A158R0G7_NIPBR</name>
<sequence length="1474" mass="165279">MGNVVDGLRVERTEVDFEESSNKISSLACSPNGVKVAVAGRDRIITLVDEKGDVKDRFSSKPLDNKPAFFFNVYCIHVFQYSKKSYTIKSICFSLDSSRLAVAQSDNVVYVYKIGETWNEKKVIVNKLPQSAVATVVQWPFEDKLLIGLGDGKLRVGILSSNKCSSLYKTGEAVVSLSTNPRKTAFVSGHQDGSIIHFTFSSKVQVSALLCSIMFQDLFSSFSQIFLLTEAIFSSILFQAKICSVPGPPFCLVYTAHGVIAVSDRRVFSYTENGIVQQQFDFSSRNEKEFSSAITDTSGNTVVLGSFNRLRLFLWSFRRGAWEEGNTLDIPNLYVCSALAWKSDGSVGSICGGVIVVDCCLRRGMLNSRFETTYVAPSHVIVKDVTTGTKTNLMSQKGYAIENLKVLGKDRYVVAYTSSSLIVADNETGLSSEIDWQSGGNEKFYFDFDHVCVIANVGEVTIVEYGIDGPIGWIRTELTSRHLLSVAVTKPGPSGEQLKKIAYLSDPTSMVLKNLMTDNIEVSINHTSIIDWLELSESATKLLFRDKRSRLFLVNAGRQSSLLEFCTYVQWVPGSDVIVAQSGNTLHVWYNPALPDQVTTVAVKGEVEGVLRDANRTEVIVQEENAKVAYELDNLQIDFGSALEAGDLDKAAAFLDRYNIDDAQSLWNKVAQMALEQSNFFVAQRCFAALNDYARARAAFKILELSETARKSIGGDGTQHYKVRAMAAQLMRKFKEAERIYMENNAVEEAIEMYQLLQRWDEALELAKAVNYPGCDQLKANYYRMLFDTGQDAKAAELKAAEGDLAGAVNLYMKAKKPILALETTMANSSLSNDHQLMASIAAQLRQSHIYDKAGELHEHMKDFENALQCYTEGKVFNKAVQLARFAAPEKVVSLEEQWGDHLVSEGQHDASINHFLEANSLVKAAEAAIQAKEWSKAVQIVDRAERLYLEADLQKEAIAMYIKKNRWADAYRLSEEFLGKEETFALYESKAEELEQLGRYADAEQDTHKRLGMEHEERGDLRLAEEEYLKAGDIKAAINMYREKEMWTDAYRLARAEGGEQEQKQVALLWAKSLGGEAGVKLLNRFGMLNEAIDHFTEIGTFDFAFELARLGAKERLPGVHMRMAVQMEEEGRLDQAAQHFIAAGKPAEAVAMYLHDGAWRNAEQIAKSADFDRFLKFWSEDSTRNEFTCRFYQESGMWPDALRIAKEYLPHKLLQLQEEFEQIELLGGGRGVNSLLAQGRAFEEQREWAKAVQAYLKVNSSTTDDKAMIEDALMRAASLTQRFLVNSDEEMVLKVVDALEANKSYEKMADLLLAIGHNRQAVAALARSQQWSKAKQVTEKSKIYPNLFQPYNNMVAEVENQYKEWLTNEGRVGELIDVDVISAIELLITKGQWDKALDAARQQKHKPLLDKYVAQYAAELLAHDHIDLILSVFEKYGASSNTANFNLYKAVLDKVTKCCSFSFQICCSIYPM</sequence>
<keyword evidence="12" id="KW-1185">Reference proteome</keyword>
<dbReference type="GO" id="GO:0036064">
    <property type="term" value="C:ciliary basal body"/>
    <property type="evidence" value="ECO:0007669"/>
    <property type="project" value="TreeGrafter"/>
</dbReference>
<dbReference type="PANTHER" id="PTHR15722:SF2">
    <property type="entry name" value="INTRAFLAGELLAR TRANSPORT PROTEIN 172 HOMOLOG"/>
    <property type="match status" value="1"/>
</dbReference>
<dbReference type="Gene3D" id="1.25.40.470">
    <property type="match status" value="2"/>
</dbReference>
<keyword evidence="5" id="KW-0802">TPR repeat</keyword>
<dbReference type="SUPFAM" id="SSF50978">
    <property type="entry name" value="WD40 repeat-like"/>
    <property type="match status" value="1"/>
</dbReference>
<dbReference type="Pfam" id="PF23387">
    <property type="entry name" value="TPR_IFT80_172"/>
    <property type="match status" value="1"/>
</dbReference>
<evidence type="ECO:0000256" key="4">
    <source>
        <dbReference type="ARBA" id="ARBA00022737"/>
    </source>
</evidence>
<dbReference type="InterPro" id="IPR001680">
    <property type="entry name" value="WD40_rpt"/>
</dbReference>
<keyword evidence="3" id="KW-0853">WD repeat</keyword>
<dbReference type="STRING" id="27835.A0A158R0G7"/>
<evidence type="ECO:0000313" key="13">
    <source>
        <dbReference type="WBParaSite" id="NBR_0001179101-mRNA-1"/>
    </source>
</evidence>
<dbReference type="GO" id="GO:0005930">
    <property type="term" value="C:axoneme"/>
    <property type="evidence" value="ECO:0007669"/>
    <property type="project" value="TreeGrafter"/>
</dbReference>
<evidence type="ECO:0000313" key="12">
    <source>
        <dbReference type="Proteomes" id="UP000271162"/>
    </source>
</evidence>
<dbReference type="GO" id="GO:0030992">
    <property type="term" value="C:intraciliary transport particle B"/>
    <property type="evidence" value="ECO:0007669"/>
    <property type="project" value="TreeGrafter"/>
</dbReference>
<evidence type="ECO:0000259" key="9">
    <source>
        <dbReference type="Pfam" id="PF23387"/>
    </source>
</evidence>
<dbReference type="GO" id="GO:0042073">
    <property type="term" value="P:intraciliary transport"/>
    <property type="evidence" value="ECO:0007669"/>
    <property type="project" value="TreeGrafter"/>
</dbReference>
<evidence type="ECO:0000256" key="1">
    <source>
        <dbReference type="ARBA" id="ARBA00004138"/>
    </source>
</evidence>
<accession>A0A158R0G7</accession>
<dbReference type="SUPFAM" id="SSF69322">
    <property type="entry name" value="Tricorn protease domain 2"/>
    <property type="match status" value="1"/>
</dbReference>
<evidence type="ECO:0000256" key="5">
    <source>
        <dbReference type="ARBA" id="ARBA00022803"/>
    </source>
</evidence>
<dbReference type="Proteomes" id="UP000271162">
    <property type="component" value="Unassembled WGS sequence"/>
</dbReference>
<evidence type="ECO:0000256" key="2">
    <source>
        <dbReference type="ARBA" id="ARBA00022473"/>
    </source>
</evidence>
<feature type="domain" description="IF140/IFT172/WDR19 TPR" evidence="10">
    <location>
        <begin position="1010"/>
        <end position="1157"/>
    </location>
</feature>
<dbReference type="PANTHER" id="PTHR15722">
    <property type="entry name" value="IFT140/172-RELATED"/>
    <property type="match status" value="1"/>
</dbReference>
<keyword evidence="2" id="KW-0217">Developmental protein</keyword>
<dbReference type="EMBL" id="UYSL01020602">
    <property type="protein sequence ID" value="VDL75381.1"/>
    <property type="molecule type" value="Genomic_DNA"/>
</dbReference>
<reference evidence="11 12" key="2">
    <citation type="submission" date="2018-11" db="EMBL/GenBank/DDBJ databases">
        <authorList>
            <consortium name="Pathogen Informatics"/>
        </authorList>
    </citation>
    <scope>NUCLEOTIDE SEQUENCE [LARGE SCALE GENOMIC DNA]</scope>
</reference>
<dbReference type="OMA" id="LKRTIWQ"/>
<evidence type="ECO:0000256" key="7">
    <source>
        <dbReference type="ARBA" id="ARBA00023273"/>
    </source>
</evidence>
<comment type="subcellular location">
    <subcellularLocation>
        <location evidence="1">Cell projection</location>
        <location evidence="1">Cilium</location>
    </subcellularLocation>
</comment>
<protein>
    <submittedName>
        <fullName evidence="13">Intraflagellar transport protein osm-1 (inferred by orthology to a C. elegans protein)</fullName>
    </submittedName>
</protein>
<keyword evidence="6" id="KW-0969">Cilium</keyword>
<organism evidence="13">
    <name type="scientific">Nippostrongylus brasiliensis</name>
    <name type="common">Rat hookworm</name>
    <dbReference type="NCBI Taxonomy" id="27835"/>
    <lineage>
        <taxon>Eukaryota</taxon>
        <taxon>Metazoa</taxon>
        <taxon>Ecdysozoa</taxon>
        <taxon>Nematoda</taxon>
        <taxon>Chromadorea</taxon>
        <taxon>Rhabditida</taxon>
        <taxon>Rhabditina</taxon>
        <taxon>Rhabditomorpha</taxon>
        <taxon>Strongyloidea</taxon>
        <taxon>Heligmosomidae</taxon>
        <taxon>Nippostrongylus</taxon>
    </lineage>
</organism>
<dbReference type="InterPro" id="IPR056168">
    <property type="entry name" value="TPR_IF140/IFT172/WDR19"/>
</dbReference>
<gene>
    <name evidence="11" type="ORF">NBR_LOCUS11792</name>
</gene>
<evidence type="ECO:0000256" key="8">
    <source>
        <dbReference type="ARBA" id="ARBA00038130"/>
    </source>
</evidence>
<evidence type="ECO:0000259" key="10">
    <source>
        <dbReference type="Pfam" id="PF24762"/>
    </source>
</evidence>
<dbReference type="WBParaSite" id="NBR_0001179101-mRNA-1">
    <property type="protein sequence ID" value="NBR_0001179101-mRNA-1"/>
    <property type="gene ID" value="NBR_0001179101"/>
</dbReference>
<evidence type="ECO:0000256" key="6">
    <source>
        <dbReference type="ARBA" id="ARBA00023069"/>
    </source>
</evidence>